<evidence type="ECO:0000256" key="2">
    <source>
        <dbReference type="SAM" id="Phobius"/>
    </source>
</evidence>
<gene>
    <name evidence="4" type="ORF">DW712_19465</name>
</gene>
<feature type="transmembrane region" description="Helical" evidence="2">
    <location>
        <begin position="217"/>
        <end position="234"/>
    </location>
</feature>
<sequence>MTSVIMLFIELLLDIVGLLTGGSIWKRSSERGIQRAWGMLATTLSLLLLCDNIEWMWLFSRGVEDIPRFVEVPMDHLSIWHIVRVIFFFQLFSLFPIASLQPGWMSLTRIVNYCIPILLIVCIACCYQLFNGHYTLLKSFADIWRNLGEQDVIVRLILFVISVLTPSLNFLLPYLKRWIPVRRKQSRGMYIYMGCFGLIMSGYIWLMLGTSGLCFNLFGYFVILPTICLNVLYLRNDNPLSLPPLPADDLSPKEIDAIKEIEVSAVVLELSEKLQVLMKERTPFTNPQYSLQDILTDVGTNEHRFNKALRYNGFSGFRDYINFNRLQYFKEQATLRKDLTVKELMFMSGFTSRSSFYRYFASIEKISPSEYIDRLQKEGETLPHREG</sequence>
<reference evidence="4 5" key="1">
    <citation type="submission" date="2018-08" db="EMBL/GenBank/DDBJ databases">
        <title>A genome reference for cultivated species of the human gut microbiota.</title>
        <authorList>
            <person name="Zou Y."/>
            <person name="Xue W."/>
            <person name="Luo G."/>
        </authorList>
    </citation>
    <scope>NUCLEOTIDE SEQUENCE [LARGE SCALE GENOMIC DNA]</scope>
    <source>
        <strain evidence="4 5">AM27-17</strain>
    </source>
</reference>
<dbReference type="RefSeq" id="WP_118223376.1">
    <property type="nucleotide sequence ID" value="NZ_JADNIJ010000003.1"/>
</dbReference>
<feature type="transmembrane region" description="Helical" evidence="2">
    <location>
        <begin position="37"/>
        <end position="58"/>
    </location>
</feature>
<feature type="transmembrane region" description="Helical" evidence="2">
    <location>
        <begin position="152"/>
        <end position="175"/>
    </location>
</feature>
<feature type="transmembrane region" description="Helical" evidence="2">
    <location>
        <begin position="110"/>
        <end position="130"/>
    </location>
</feature>
<dbReference type="PROSITE" id="PS01124">
    <property type="entry name" value="HTH_ARAC_FAMILY_2"/>
    <property type="match status" value="1"/>
</dbReference>
<feature type="domain" description="HTH araC/xylS-type" evidence="3">
    <location>
        <begin position="272"/>
        <end position="374"/>
    </location>
</feature>
<evidence type="ECO:0000256" key="1">
    <source>
        <dbReference type="ARBA" id="ARBA00023125"/>
    </source>
</evidence>
<name>A0A414L2W5_9BACE</name>
<dbReference type="EMBL" id="QSKV01000016">
    <property type="protein sequence ID" value="RHE89009.1"/>
    <property type="molecule type" value="Genomic_DNA"/>
</dbReference>
<feature type="transmembrane region" description="Helical" evidence="2">
    <location>
        <begin position="6"/>
        <end position="25"/>
    </location>
</feature>
<dbReference type="PANTHER" id="PTHR43280:SF2">
    <property type="entry name" value="HTH-TYPE TRANSCRIPTIONAL REGULATOR EXSA"/>
    <property type="match status" value="1"/>
</dbReference>
<keyword evidence="2" id="KW-0812">Transmembrane</keyword>
<keyword evidence="1" id="KW-0238">DNA-binding</keyword>
<protein>
    <submittedName>
        <fullName evidence="4">AraC family transcriptional regulator</fullName>
    </submittedName>
</protein>
<dbReference type="GO" id="GO:0003700">
    <property type="term" value="F:DNA-binding transcription factor activity"/>
    <property type="evidence" value="ECO:0007669"/>
    <property type="project" value="InterPro"/>
</dbReference>
<keyword evidence="2" id="KW-0472">Membrane</keyword>
<dbReference type="Gene3D" id="1.10.10.60">
    <property type="entry name" value="Homeodomain-like"/>
    <property type="match status" value="1"/>
</dbReference>
<dbReference type="Pfam" id="PF12833">
    <property type="entry name" value="HTH_18"/>
    <property type="match status" value="1"/>
</dbReference>
<feature type="transmembrane region" description="Helical" evidence="2">
    <location>
        <begin position="78"/>
        <end position="98"/>
    </location>
</feature>
<dbReference type="GO" id="GO:0043565">
    <property type="term" value="F:sequence-specific DNA binding"/>
    <property type="evidence" value="ECO:0007669"/>
    <property type="project" value="InterPro"/>
</dbReference>
<comment type="caution">
    <text evidence="4">The sequence shown here is derived from an EMBL/GenBank/DDBJ whole genome shotgun (WGS) entry which is preliminary data.</text>
</comment>
<feature type="transmembrane region" description="Helical" evidence="2">
    <location>
        <begin position="187"/>
        <end position="205"/>
    </location>
</feature>
<keyword evidence="2" id="KW-1133">Transmembrane helix</keyword>
<dbReference type="InterPro" id="IPR018060">
    <property type="entry name" value="HTH_AraC"/>
</dbReference>
<evidence type="ECO:0000313" key="4">
    <source>
        <dbReference type="EMBL" id="RHE89009.1"/>
    </source>
</evidence>
<proteinExistence type="predicted"/>
<accession>A0A414L2W5</accession>
<evidence type="ECO:0000313" key="5">
    <source>
        <dbReference type="Proteomes" id="UP000285650"/>
    </source>
</evidence>
<organism evidence="4 5">
    <name type="scientific">Bacteroides intestinalis</name>
    <dbReference type="NCBI Taxonomy" id="329854"/>
    <lineage>
        <taxon>Bacteria</taxon>
        <taxon>Pseudomonadati</taxon>
        <taxon>Bacteroidota</taxon>
        <taxon>Bacteroidia</taxon>
        <taxon>Bacteroidales</taxon>
        <taxon>Bacteroidaceae</taxon>
        <taxon>Bacteroides</taxon>
    </lineage>
</organism>
<dbReference type="PANTHER" id="PTHR43280">
    <property type="entry name" value="ARAC-FAMILY TRANSCRIPTIONAL REGULATOR"/>
    <property type="match status" value="1"/>
</dbReference>
<dbReference type="Proteomes" id="UP000285650">
    <property type="component" value="Unassembled WGS sequence"/>
</dbReference>
<evidence type="ECO:0000259" key="3">
    <source>
        <dbReference type="PROSITE" id="PS01124"/>
    </source>
</evidence>
<dbReference type="AlphaFoldDB" id="A0A414L2W5"/>
<dbReference type="SMART" id="SM00342">
    <property type="entry name" value="HTH_ARAC"/>
    <property type="match status" value="1"/>
</dbReference>